<evidence type="ECO:0000256" key="1">
    <source>
        <dbReference type="SAM" id="MobiDB-lite"/>
    </source>
</evidence>
<reference evidence="2 3" key="1">
    <citation type="submission" date="2019-07" db="EMBL/GenBank/DDBJ databases">
        <title>The pathways for chlorine oxyanion respiration interact through the shared metabolite chlorate.</title>
        <authorList>
            <person name="Barnum T.P."/>
            <person name="Cheng Y."/>
            <person name="Hill K.A."/>
            <person name="Lucas L.N."/>
            <person name="Carlson H.K."/>
            <person name="Coates J.D."/>
        </authorList>
    </citation>
    <scope>NUCLEOTIDE SEQUENCE [LARGE SCALE GENOMIC DNA]</scope>
    <source>
        <strain evidence="2 3">BK-1</strain>
    </source>
</reference>
<sequence length="492" mass="55043">MGTATDDIRLRIAETLGDTALRDAIDQQAIKQASQVRVIEAAGATVDVDDDQWRRLTGNNNRDLAPMTHTRMQNLSLYLWESNLLANRLIELPVAYLLAEGVELRVTDPDAQKYLDAFWNDPINNMKRKLKKKVRELLLFGEQCWPAFINEHNGHVRLGYLDPALIETVVMDPDNAEQPIGIVTVKSRKGIARRYRVILNGTEDDLFTQRTQVIRETFEDGLCFFNRINELSTGTRGRSALLAQIDWLDAYDQYLFGELDRSQFLRAFMWDVELVGATEEQIKTRARQITSPKPNSVRVHNDGEKWNAVTPGLGAGESAENAKLFRNHMLGGATYPEHWYGGADDVNRATGESMSEPTFKVLSSLQSDIGGILEDMAIFVINRKLDPTGQEVFIDPYDPDPDLVPEAVWPEMTARDTTKYAAALQQVTAAAAMAINEGLITKVLALRQVNAISGRLGVDFDAETELSAALKEAAKRDQGDVYSDDPIKDEDE</sequence>
<comment type="caution">
    <text evidence="2">The sequence shown here is derived from an EMBL/GenBank/DDBJ whole genome shotgun (WGS) entry which is preliminary data.</text>
</comment>
<proteinExistence type="predicted"/>
<keyword evidence="3" id="KW-1185">Reference proteome</keyword>
<accession>A0A557S0J8</accession>
<dbReference type="EMBL" id="VMNH01000023">
    <property type="protein sequence ID" value="TVO70896.1"/>
    <property type="molecule type" value="Genomic_DNA"/>
</dbReference>
<evidence type="ECO:0000313" key="3">
    <source>
        <dbReference type="Proteomes" id="UP000316649"/>
    </source>
</evidence>
<feature type="region of interest" description="Disordered" evidence="1">
    <location>
        <begin position="473"/>
        <end position="492"/>
    </location>
</feature>
<protein>
    <recommendedName>
        <fullName evidence="4">Phage portal protein</fullName>
    </recommendedName>
</protein>
<dbReference type="OrthoDB" id="142455at2"/>
<gene>
    <name evidence="2" type="ORF">FHP88_15695</name>
</gene>
<dbReference type="RefSeq" id="WP_144360033.1">
    <property type="nucleotide sequence ID" value="NZ_VMNH01000023.1"/>
</dbReference>
<evidence type="ECO:0000313" key="2">
    <source>
        <dbReference type="EMBL" id="TVO70896.1"/>
    </source>
</evidence>
<organism evidence="2 3">
    <name type="scientific">Sedimenticola selenatireducens</name>
    <dbReference type="NCBI Taxonomy" id="191960"/>
    <lineage>
        <taxon>Bacteria</taxon>
        <taxon>Pseudomonadati</taxon>
        <taxon>Pseudomonadota</taxon>
        <taxon>Gammaproteobacteria</taxon>
        <taxon>Chromatiales</taxon>
        <taxon>Sedimenticolaceae</taxon>
        <taxon>Sedimenticola</taxon>
    </lineage>
</organism>
<dbReference type="Proteomes" id="UP000316649">
    <property type="component" value="Unassembled WGS sequence"/>
</dbReference>
<evidence type="ECO:0008006" key="4">
    <source>
        <dbReference type="Google" id="ProtNLM"/>
    </source>
</evidence>
<name>A0A557S0J8_9GAMM</name>
<dbReference type="AlphaFoldDB" id="A0A557S0J8"/>